<dbReference type="GO" id="GO:0003700">
    <property type="term" value="F:DNA-binding transcription factor activity"/>
    <property type="evidence" value="ECO:0007669"/>
    <property type="project" value="TreeGrafter"/>
</dbReference>
<organism evidence="2 3">
    <name type="scientific">Novosphingobium sediminicola</name>
    <dbReference type="NCBI Taxonomy" id="563162"/>
    <lineage>
        <taxon>Bacteria</taxon>
        <taxon>Pseudomonadati</taxon>
        <taxon>Pseudomonadota</taxon>
        <taxon>Alphaproteobacteria</taxon>
        <taxon>Sphingomonadales</taxon>
        <taxon>Sphingomonadaceae</taxon>
        <taxon>Novosphingobium</taxon>
    </lineage>
</organism>
<dbReference type="InterPro" id="IPR000944">
    <property type="entry name" value="Tscrpt_reg_Rrf2"/>
</dbReference>
<accession>A0A7W6CLM0</accession>
<dbReference type="Proteomes" id="UP000548867">
    <property type="component" value="Unassembled WGS sequence"/>
</dbReference>
<evidence type="ECO:0000256" key="1">
    <source>
        <dbReference type="ARBA" id="ARBA00023125"/>
    </source>
</evidence>
<keyword evidence="1" id="KW-0238">DNA-binding</keyword>
<reference evidence="2 3" key="1">
    <citation type="submission" date="2020-08" db="EMBL/GenBank/DDBJ databases">
        <title>Genomic Encyclopedia of Type Strains, Phase IV (KMG-IV): sequencing the most valuable type-strain genomes for metagenomic binning, comparative biology and taxonomic classification.</title>
        <authorList>
            <person name="Goeker M."/>
        </authorList>
    </citation>
    <scope>NUCLEOTIDE SEQUENCE [LARGE SCALE GENOMIC DNA]</scope>
    <source>
        <strain evidence="2 3">DSM 27057</strain>
    </source>
</reference>
<evidence type="ECO:0000313" key="3">
    <source>
        <dbReference type="Proteomes" id="UP000548867"/>
    </source>
</evidence>
<dbReference type="EMBL" id="JACIDX010000015">
    <property type="protein sequence ID" value="MBB3956678.1"/>
    <property type="molecule type" value="Genomic_DNA"/>
</dbReference>
<gene>
    <name evidence="2" type="ORF">GGR38_003644</name>
</gene>
<dbReference type="RefSeq" id="WP_183627537.1">
    <property type="nucleotide sequence ID" value="NZ_JACIDX010000015.1"/>
</dbReference>
<keyword evidence="3" id="KW-1185">Reference proteome</keyword>
<dbReference type="AlphaFoldDB" id="A0A7W6CLM0"/>
<dbReference type="NCBIfam" id="TIGR00738">
    <property type="entry name" value="rrf2_super"/>
    <property type="match status" value="1"/>
</dbReference>
<dbReference type="Pfam" id="PF02082">
    <property type="entry name" value="Rrf2"/>
    <property type="match status" value="1"/>
</dbReference>
<sequence length="141" mass="15478">MRLTRFSDYAVRVMLYLATHTDRLCSIGEVAKAYDISQNHLMKVVSDLAAHGYIQALRGRNGGLRLARPAAEINIGRLIRHTEGEIDLVGCGTCKLAGACQLPGPLDLALDAFFAVLERYTLADVMGPQGEKLLERLSIHE</sequence>
<dbReference type="InterPro" id="IPR036388">
    <property type="entry name" value="WH-like_DNA-bd_sf"/>
</dbReference>
<dbReference type="GO" id="GO:0003677">
    <property type="term" value="F:DNA binding"/>
    <property type="evidence" value="ECO:0007669"/>
    <property type="project" value="UniProtKB-KW"/>
</dbReference>
<dbReference type="SUPFAM" id="SSF46785">
    <property type="entry name" value="Winged helix' DNA-binding domain"/>
    <property type="match status" value="1"/>
</dbReference>
<dbReference type="InterPro" id="IPR036390">
    <property type="entry name" value="WH_DNA-bd_sf"/>
</dbReference>
<comment type="caution">
    <text evidence="2">The sequence shown here is derived from an EMBL/GenBank/DDBJ whole genome shotgun (WGS) entry which is preliminary data.</text>
</comment>
<dbReference type="PANTHER" id="PTHR33221">
    <property type="entry name" value="WINGED HELIX-TURN-HELIX TRANSCRIPTIONAL REGULATOR, RRF2 FAMILY"/>
    <property type="match status" value="1"/>
</dbReference>
<evidence type="ECO:0000313" key="2">
    <source>
        <dbReference type="EMBL" id="MBB3956678.1"/>
    </source>
</evidence>
<dbReference type="PROSITE" id="PS51197">
    <property type="entry name" value="HTH_RRF2_2"/>
    <property type="match status" value="1"/>
</dbReference>
<dbReference type="PANTHER" id="PTHR33221:SF4">
    <property type="entry name" value="HTH-TYPE TRANSCRIPTIONAL REPRESSOR NSRR"/>
    <property type="match status" value="1"/>
</dbReference>
<proteinExistence type="predicted"/>
<dbReference type="GO" id="GO:0005829">
    <property type="term" value="C:cytosol"/>
    <property type="evidence" value="ECO:0007669"/>
    <property type="project" value="TreeGrafter"/>
</dbReference>
<protein>
    <submittedName>
        <fullName evidence="2">Rrf2 family nitric oxide-sensitive transcriptional repressor</fullName>
    </submittedName>
</protein>
<dbReference type="Gene3D" id="1.10.10.10">
    <property type="entry name" value="Winged helix-like DNA-binding domain superfamily/Winged helix DNA-binding domain"/>
    <property type="match status" value="1"/>
</dbReference>
<name>A0A7W6CLM0_9SPHN</name>